<dbReference type="Pfam" id="PF14659">
    <property type="entry name" value="Phage_int_SAM_3"/>
    <property type="match status" value="1"/>
</dbReference>
<evidence type="ECO:0000256" key="3">
    <source>
        <dbReference type="ARBA" id="ARBA00023125"/>
    </source>
</evidence>
<dbReference type="CDD" id="cd01189">
    <property type="entry name" value="INT_ICEBs1_C_like"/>
    <property type="match status" value="1"/>
</dbReference>
<dbReference type="GO" id="GO:0006310">
    <property type="term" value="P:DNA recombination"/>
    <property type="evidence" value="ECO:0007669"/>
    <property type="project" value="UniProtKB-KW"/>
</dbReference>
<keyword evidence="2" id="KW-0229">DNA integration</keyword>
<keyword evidence="4" id="KW-0233">DNA recombination</keyword>
<name>A0A6N3DNC5_ENTCA</name>
<dbReference type="PANTHER" id="PTHR30629:SF2">
    <property type="entry name" value="PROPHAGE INTEGRASE INTS-RELATED"/>
    <property type="match status" value="1"/>
</dbReference>
<dbReference type="SUPFAM" id="SSF56349">
    <property type="entry name" value="DNA breaking-rejoining enzymes"/>
    <property type="match status" value="1"/>
</dbReference>
<evidence type="ECO:0000313" key="6">
    <source>
        <dbReference type="EMBL" id="VYU29244.1"/>
    </source>
</evidence>
<accession>A0A6N3DNC5</accession>
<keyword evidence="3" id="KW-0238">DNA-binding</keyword>
<gene>
    <name evidence="6" type="primary">Int-Tn_2</name>
    <name evidence="6" type="ORF">ECLFYP2_02962</name>
</gene>
<dbReference type="RefSeq" id="WP_231437988.1">
    <property type="nucleotide sequence ID" value="NZ_CACRTX010000009.1"/>
</dbReference>
<dbReference type="PROSITE" id="PS51898">
    <property type="entry name" value="TYR_RECOMBINASE"/>
    <property type="match status" value="1"/>
</dbReference>
<evidence type="ECO:0000256" key="2">
    <source>
        <dbReference type="ARBA" id="ARBA00022908"/>
    </source>
</evidence>
<dbReference type="Gene3D" id="1.10.443.10">
    <property type="entry name" value="Intergrase catalytic core"/>
    <property type="match status" value="1"/>
</dbReference>
<sequence>MATFKQYDTKQGTRFMFKAYLGIDSKTGKRIETTRRGFQSKKEAKLALNRLQLQFENGEFGKPVEQSKTFLDVFLIWKENYELTVKESTFVKAISQYEVHVIPVFGDKKIDEITVLDIQKFANEKVKKFVKYRDFITDISRIFEYAISIGVVKENPAKRITIPKRKDSVGQEKRINYYTAAELKEFLTCSKNQQPFYIYTFFTLLSASGCRQGELLGLEWRSVDFVNKCIYINQTLARGKNKRLYLEQPKTRHSKRSVSLDENTIVILKHWQKRQKEYLLQFGHKTNESNQLVFSSTENSFIQLSKPRIWMLQTINKNSLREITIHGFRHTHATLLLEAGVEPKTISERLGHSSIQITLDLYSHVTEQMEKKVPDIFSKVMENI</sequence>
<evidence type="ECO:0000256" key="4">
    <source>
        <dbReference type="ARBA" id="ARBA00023172"/>
    </source>
</evidence>
<protein>
    <submittedName>
        <fullName evidence="6">Transposase from transposon Tn916</fullName>
    </submittedName>
</protein>
<dbReference type="InterPro" id="IPR013762">
    <property type="entry name" value="Integrase-like_cat_sf"/>
</dbReference>
<dbReference type="EMBL" id="CACRTX010000009">
    <property type="protein sequence ID" value="VYU29244.1"/>
    <property type="molecule type" value="Genomic_DNA"/>
</dbReference>
<dbReference type="InterPro" id="IPR050808">
    <property type="entry name" value="Phage_Integrase"/>
</dbReference>
<proteinExistence type="inferred from homology"/>
<feature type="domain" description="Tyr recombinase" evidence="5">
    <location>
        <begin position="173"/>
        <end position="375"/>
    </location>
</feature>
<reference evidence="6" key="1">
    <citation type="submission" date="2019-11" db="EMBL/GenBank/DDBJ databases">
        <authorList>
            <person name="Feng L."/>
        </authorList>
    </citation>
    <scope>NUCLEOTIDE SEQUENCE</scope>
    <source>
        <strain evidence="6">ECasseliflavusLFYP2</strain>
    </source>
</reference>
<dbReference type="InterPro" id="IPR011010">
    <property type="entry name" value="DNA_brk_join_enz"/>
</dbReference>
<comment type="similarity">
    <text evidence="1">Belongs to the 'phage' integrase family.</text>
</comment>
<dbReference type="InterPro" id="IPR004107">
    <property type="entry name" value="Integrase_SAM-like_N"/>
</dbReference>
<dbReference type="GO" id="GO:0015074">
    <property type="term" value="P:DNA integration"/>
    <property type="evidence" value="ECO:0007669"/>
    <property type="project" value="UniProtKB-KW"/>
</dbReference>
<organism evidence="6">
    <name type="scientific">Enterococcus casseliflavus</name>
    <name type="common">Enterococcus flavescens</name>
    <dbReference type="NCBI Taxonomy" id="37734"/>
    <lineage>
        <taxon>Bacteria</taxon>
        <taxon>Bacillati</taxon>
        <taxon>Bacillota</taxon>
        <taxon>Bacilli</taxon>
        <taxon>Lactobacillales</taxon>
        <taxon>Enterococcaceae</taxon>
        <taxon>Enterococcus</taxon>
    </lineage>
</organism>
<dbReference type="Pfam" id="PF14657">
    <property type="entry name" value="Arm-DNA-bind_4"/>
    <property type="match status" value="1"/>
</dbReference>
<dbReference type="InterPro" id="IPR010998">
    <property type="entry name" value="Integrase_recombinase_N"/>
</dbReference>
<evidence type="ECO:0000259" key="5">
    <source>
        <dbReference type="PROSITE" id="PS51898"/>
    </source>
</evidence>
<dbReference type="AlphaFoldDB" id="A0A6N3DNC5"/>
<evidence type="ECO:0000256" key="1">
    <source>
        <dbReference type="ARBA" id="ARBA00008857"/>
    </source>
</evidence>
<dbReference type="Pfam" id="PF00589">
    <property type="entry name" value="Phage_integrase"/>
    <property type="match status" value="1"/>
</dbReference>
<dbReference type="GO" id="GO:0003677">
    <property type="term" value="F:DNA binding"/>
    <property type="evidence" value="ECO:0007669"/>
    <property type="project" value="UniProtKB-KW"/>
</dbReference>
<dbReference type="InterPro" id="IPR028259">
    <property type="entry name" value="AP2-like_int_N"/>
</dbReference>
<dbReference type="Gene3D" id="1.10.150.130">
    <property type="match status" value="1"/>
</dbReference>
<dbReference type="PANTHER" id="PTHR30629">
    <property type="entry name" value="PROPHAGE INTEGRASE"/>
    <property type="match status" value="1"/>
</dbReference>
<dbReference type="InterPro" id="IPR002104">
    <property type="entry name" value="Integrase_catalytic"/>
</dbReference>